<sequence length="278" mass="30205">MTEIETALLVFVLLVGGTGLGVLLRPLLPEEHRKHETVQLVQLVLGMLVTFAALVLSLLTTSAKSSYDNATNDMRTYAADLIQLDGGLRDFGSSAEGARAALRRYTAAAIASTWLQEKPPPGDDYPHVPGANNDEFESVELGAMLDSVGHQIGSFEPHGRYQAALAARLTDLFGRVRDTRWRLIEEAHGNLSRPFVAMLTLWLVLIFLMFGLITPHNSLALVMIALGAVSISSSVYVIVDLDTPFTGQIVIPSDSMRDALSHMNSPLKLQAPQVSQTQ</sequence>
<feature type="transmembrane region" description="Helical" evidence="1">
    <location>
        <begin position="195"/>
        <end position="213"/>
    </location>
</feature>
<evidence type="ECO:0000256" key="1">
    <source>
        <dbReference type="SAM" id="Phobius"/>
    </source>
</evidence>
<dbReference type="AlphaFoldDB" id="A0A6J5GBW0"/>
<organism evidence="2 3">
    <name type="scientific">Paraburkholderia caffeinitolerans</name>
    <dbReference type="NCBI Taxonomy" id="1723730"/>
    <lineage>
        <taxon>Bacteria</taxon>
        <taxon>Pseudomonadati</taxon>
        <taxon>Pseudomonadota</taxon>
        <taxon>Betaproteobacteria</taxon>
        <taxon>Burkholderiales</taxon>
        <taxon>Burkholderiaceae</taxon>
        <taxon>Paraburkholderia</taxon>
    </lineage>
</organism>
<dbReference type="EMBL" id="CADIKL010000022">
    <property type="protein sequence ID" value="CAB3795912.1"/>
    <property type="molecule type" value="Genomic_DNA"/>
</dbReference>
<keyword evidence="1" id="KW-1133">Transmembrane helix</keyword>
<dbReference type="Pfam" id="PF14023">
    <property type="entry name" value="Bestrophin-like"/>
    <property type="match status" value="1"/>
</dbReference>
<evidence type="ECO:0008006" key="4">
    <source>
        <dbReference type="Google" id="ProtNLM"/>
    </source>
</evidence>
<protein>
    <recommendedName>
        <fullName evidence="4">DUF4239 domain-containing protein</fullName>
    </recommendedName>
</protein>
<feature type="transmembrane region" description="Helical" evidence="1">
    <location>
        <begin position="40"/>
        <end position="59"/>
    </location>
</feature>
<dbReference type="Proteomes" id="UP000494119">
    <property type="component" value="Unassembled WGS sequence"/>
</dbReference>
<evidence type="ECO:0000313" key="2">
    <source>
        <dbReference type="EMBL" id="CAB3795912.1"/>
    </source>
</evidence>
<keyword evidence="3" id="KW-1185">Reference proteome</keyword>
<evidence type="ECO:0000313" key="3">
    <source>
        <dbReference type="Proteomes" id="UP000494119"/>
    </source>
</evidence>
<gene>
    <name evidence="2" type="ORF">LMG28688_04195</name>
</gene>
<feature type="transmembrane region" description="Helical" evidence="1">
    <location>
        <begin position="219"/>
        <end position="239"/>
    </location>
</feature>
<reference evidence="2 3" key="1">
    <citation type="submission" date="2020-04" db="EMBL/GenBank/DDBJ databases">
        <authorList>
            <person name="De Canck E."/>
        </authorList>
    </citation>
    <scope>NUCLEOTIDE SEQUENCE [LARGE SCALE GENOMIC DNA]</scope>
    <source>
        <strain evidence="2 3">LMG 28688</strain>
    </source>
</reference>
<feature type="transmembrane region" description="Helical" evidence="1">
    <location>
        <begin position="7"/>
        <end position="28"/>
    </location>
</feature>
<keyword evidence="1" id="KW-0812">Transmembrane</keyword>
<proteinExistence type="predicted"/>
<accession>A0A6J5GBW0</accession>
<dbReference type="InterPro" id="IPR025333">
    <property type="entry name" value="DUF4239"/>
</dbReference>
<dbReference type="RefSeq" id="WP_129562328.1">
    <property type="nucleotide sequence ID" value="NZ_CADIKL010000022.1"/>
</dbReference>
<name>A0A6J5GBW0_9BURK</name>
<keyword evidence="1" id="KW-0472">Membrane</keyword>